<evidence type="ECO:0000256" key="12">
    <source>
        <dbReference type="ARBA" id="ARBA00023012"/>
    </source>
</evidence>
<keyword evidence="9" id="KW-0418">Kinase</keyword>
<dbReference type="CDD" id="cd00130">
    <property type="entry name" value="PAS"/>
    <property type="match status" value="3"/>
</dbReference>
<dbReference type="SUPFAM" id="SSF55785">
    <property type="entry name" value="PYP-like sensor domain (PAS domain)"/>
    <property type="match status" value="4"/>
</dbReference>
<keyword evidence="8" id="KW-0547">Nucleotide-binding</keyword>
<keyword evidence="11" id="KW-1133">Transmembrane helix</keyword>
<dbReference type="SMART" id="SM00086">
    <property type="entry name" value="PAC"/>
    <property type="match status" value="2"/>
</dbReference>
<dbReference type="InterPro" id="IPR004358">
    <property type="entry name" value="Sig_transdc_His_kin-like_C"/>
</dbReference>
<evidence type="ECO:0000259" key="18">
    <source>
        <dbReference type="PROSITE" id="PS50112"/>
    </source>
</evidence>
<dbReference type="SUPFAM" id="SSF55781">
    <property type="entry name" value="GAF domain-like"/>
    <property type="match status" value="1"/>
</dbReference>
<dbReference type="SMART" id="SM00388">
    <property type="entry name" value="HisKA"/>
    <property type="match status" value="1"/>
</dbReference>
<evidence type="ECO:0000259" key="19">
    <source>
        <dbReference type="PROSITE" id="PS50113"/>
    </source>
</evidence>
<feature type="domain" description="HPt" evidence="20">
    <location>
        <begin position="1125"/>
        <end position="1221"/>
    </location>
</feature>
<dbReference type="PROSITE" id="PS50109">
    <property type="entry name" value="HIS_KIN"/>
    <property type="match status" value="1"/>
</dbReference>
<dbReference type="InterPro" id="IPR029016">
    <property type="entry name" value="GAF-like_dom_sf"/>
</dbReference>
<name>A0ABT8F381_9BACT</name>
<dbReference type="SMART" id="SM00448">
    <property type="entry name" value="REC"/>
    <property type="match status" value="1"/>
</dbReference>
<dbReference type="InterPro" id="IPR008207">
    <property type="entry name" value="Sig_transdc_His_kin_Hpt_dom"/>
</dbReference>
<dbReference type="Pfam" id="PF00512">
    <property type="entry name" value="HisKA"/>
    <property type="match status" value="1"/>
</dbReference>
<feature type="domain" description="PAS" evidence="18">
    <location>
        <begin position="40"/>
        <end position="111"/>
    </location>
</feature>
<dbReference type="Pfam" id="PF13185">
    <property type="entry name" value="GAF_2"/>
    <property type="match status" value="1"/>
</dbReference>
<dbReference type="InterPro" id="IPR036097">
    <property type="entry name" value="HisK_dim/P_sf"/>
</dbReference>
<evidence type="ECO:0000256" key="8">
    <source>
        <dbReference type="ARBA" id="ARBA00022741"/>
    </source>
</evidence>
<dbReference type="InterPro" id="IPR003018">
    <property type="entry name" value="GAF"/>
</dbReference>
<dbReference type="Gene3D" id="3.30.450.20">
    <property type="entry name" value="PAS domain"/>
    <property type="match status" value="4"/>
</dbReference>
<feature type="modified residue" description="4-aspartylphosphate" evidence="15">
    <location>
        <position position="1024"/>
    </location>
</feature>
<dbReference type="PANTHER" id="PTHR45339:SF1">
    <property type="entry name" value="HYBRID SIGNAL TRANSDUCTION HISTIDINE KINASE J"/>
    <property type="match status" value="1"/>
</dbReference>
<feature type="domain" description="Response regulatory" evidence="17">
    <location>
        <begin position="975"/>
        <end position="1091"/>
    </location>
</feature>
<keyword evidence="13" id="KW-0472">Membrane</keyword>
<dbReference type="Gene3D" id="3.30.565.10">
    <property type="entry name" value="Histidine kinase-like ATPase, C-terminal domain"/>
    <property type="match status" value="1"/>
</dbReference>
<dbReference type="RefSeq" id="WP_320003434.1">
    <property type="nucleotide sequence ID" value="NZ_JAUHJS010000002.1"/>
</dbReference>
<dbReference type="EC" id="2.7.13.3" evidence="3"/>
<comment type="catalytic activity">
    <reaction evidence="1">
        <text>ATP + protein L-histidine = ADP + protein N-phospho-L-histidine.</text>
        <dbReference type="EC" id="2.7.13.3"/>
    </reaction>
</comment>
<feature type="modified residue" description="Phosphohistidine" evidence="14">
    <location>
        <position position="1164"/>
    </location>
</feature>
<dbReference type="InterPro" id="IPR036641">
    <property type="entry name" value="HPT_dom_sf"/>
</dbReference>
<keyword evidence="10" id="KW-0067">ATP-binding</keyword>
<dbReference type="InterPro" id="IPR003594">
    <property type="entry name" value="HATPase_dom"/>
</dbReference>
<dbReference type="SMART" id="SM00091">
    <property type="entry name" value="PAS"/>
    <property type="match status" value="4"/>
</dbReference>
<dbReference type="Gene3D" id="1.10.287.130">
    <property type="match status" value="1"/>
</dbReference>
<accession>A0ABT8F381</accession>
<comment type="caution">
    <text evidence="21">The sequence shown here is derived from an EMBL/GenBank/DDBJ whole genome shotgun (WGS) entry which is preliminary data.</text>
</comment>
<dbReference type="SMART" id="SM00073">
    <property type="entry name" value="HPT"/>
    <property type="match status" value="1"/>
</dbReference>
<keyword evidence="7" id="KW-0812">Transmembrane</keyword>
<evidence type="ECO:0000256" key="4">
    <source>
        <dbReference type="ARBA" id="ARBA00022475"/>
    </source>
</evidence>
<comment type="subcellular location">
    <subcellularLocation>
        <location evidence="2">Cell membrane</location>
        <topology evidence="2">Multi-pass membrane protein</topology>
    </subcellularLocation>
</comment>
<evidence type="ECO:0000256" key="13">
    <source>
        <dbReference type="ARBA" id="ARBA00023136"/>
    </source>
</evidence>
<dbReference type="PANTHER" id="PTHR45339">
    <property type="entry name" value="HYBRID SIGNAL TRANSDUCTION HISTIDINE KINASE J"/>
    <property type="match status" value="1"/>
</dbReference>
<dbReference type="InterPro" id="IPR001789">
    <property type="entry name" value="Sig_transdc_resp-reg_receiver"/>
</dbReference>
<dbReference type="SUPFAM" id="SSF47384">
    <property type="entry name" value="Homodimeric domain of signal transducing histidine kinase"/>
    <property type="match status" value="1"/>
</dbReference>
<dbReference type="PROSITE" id="PS50894">
    <property type="entry name" value="HPT"/>
    <property type="match status" value="1"/>
</dbReference>
<evidence type="ECO:0000256" key="14">
    <source>
        <dbReference type="PROSITE-ProRule" id="PRU00110"/>
    </source>
</evidence>
<dbReference type="CDD" id="cd00082">
    <property type="entry name" value="HisKA"/>
    <property type="match status" value="1"/>
</dbReference>
<evidence type="ECO:0000313" key="21">
    <source>
        <dbReference type="EMBL" id="MDN4164910.1"/>
    </source>
</evidence>
<keyword evidence="5 15" id="KW-0597">Phosphoprotein</keyword>
<evidence type="ECO:0000256" key="5">
    <source>
        <dbReference type="ARBA" id="ARBA00022553"/>
    </source>
</evidence>
<proteinExistence type="predicted"/>
<feature type="domain" description="PAC" evidence="19">
    <location>
        <begin position="658"/>
        <end position="710"/>
    </location>
</feature>
<evidence type="ECO:0000313" key="22">
    <source>
        <dbReference type="Proteomes" id="UP001168552"/>
    </source>
</evidence>
<evidence type="ECO:0000256" key="11">
    <source>
        <dbReference type="ARBA" id="ARBA00022989"/>
    </source>
</evidence>
<dbReference type="InterPro" id="IPR013655">
    <property type="entry name" value="PAS_fold_3"/>
</dbReference>
<dbReference type="CDD" id="cd17546">
    <property type="entry name" value="REC_hyHK_CKI1_RcsC-like"/>
    <property type="match status" value="1"/>
</dbReference>
<feature type="domain" description="Histidine kinase" evidence="16">
    <location>
        <begin position="728"/>
        <end position="948"/>
    </location>
</feature>
<evidence type="ECO:0000259" key="17">
    <source>
        <dbReference type="PROSITE" id="PS50110"/>
    </source>
</evidence>
<dbReference type="Pfam" id="PF08447">
    <property type="entry name" value="PAS_3"/>
    <property type="match status" value="1"/>
</dbReference>
<dbReference type="InterPro" id="IPR005467">
    <property type="entry name" value="His_kinase_dom"/>
</dbReference>
<dbReference type="Pfam" id="PF00072">
    <property type="entry name" value="Response_reg"/>
    <property type="match status" value="1"/>
</dbReference>
<organism evidence="21 22">
    <name type="scientific">Shiella aurantiaca</name>
    <dbReference type="NCBI Taxonomy" id="3058365"/>
    <lineage>
        <taxon>Bacteria</taxon>
        <taxon>Pseudomonadati</taxon>
        <taxon>Bacteroidota</taxon>
        <taxon>Cytophagia</taxon>
        <taxon>Cytophagales</taxon>
        <taxon>Shiellaceae</taxon>
        <taxon>Shiella</taxon>
    </lineage>
</organism>
<dbReference type="CDD" id="cd00088">
    <property type="entry name" value="HPT"/>
    <property type="match status" value="1"/>
</dbReference>
<protein>
    <recommendedName>
        <fullName evidence="3">histidine kinase</fullName>
        <ecNumber evidence="3">2.7.13.3</ecNumber>
    </recommendedName>
</protein>
<evidence type="ECO:0000256" key="15">
    <source>
        <dbReference type="PROSITE-ProRule" id="PRU00169"/>
    </source>
</evidence>
<dbReference type="NCBIfam" id="TIGR00229">
    <property type="entry name" value="sensory_box"/>
    <property type="match status" value="4"/>
</dbReference>
<dbReference type="PROSITE" id="PS50112">
    <property type="entry name" value="PAS"/>
    <property type="match status" value="3"/>
</dbReference>
<dbReference type="Gene3D" id="1.20.120.160">
    <property type="entry name" value="HPT domain"/>
    <property type="match status" value="1"/>
</dbReference>
<dbReference type="InterPro" id="IPR001610">
    <property type="entry name" value="PAC"/>
</dbReference>
<dbReference type="EMBL" id="JAUHJS010000002">
    <property type="protein sequence ID" value="MDN4164910.1"/>
    <property type="molecule type" value="Genomic_DNA"/>
</dbReference>
<evidence type="ECO:0000256" key="6">
    <source>
        <dbReference type="ARBA" id="ARBA00022679"/>
    </source>
</evidence>
<feature type="domain" description="PAS" evidence="18">
    <location>
        <begin position="587"/>
        <end position="659"/>
    </location>
</feature>
<dbReference type="SUPFAM" id="SSF55874">
    <property type="entry name" value="ATPase domain of HSP90 chaperone/DNA topoisomerase II/histidine kinase"/>
    <property type="match status" value="1"/>
</dbReference>
<keyword evidence="4" id="KW-1003">Cell membrane</keyword>
<dbReference type="Proteomes" id="UP001168552">
    <property type="component" value="Unassembled WGS sequence"/>
</dbReference>
<evidence type="ECO:0000256" key="9">
    <source>
        <dbReference type="ARBA" id="ARBA00022777"/>
    </source>
</evidence>
<dbReference type="SUPFAM" id="SSF47226">
    <property type="entry name" value="Histidine-containing phosphotransfer domain, HPT domain"/>
    <property type="match status" value="1"/>
</dbReference>
<dbReference type="SUPFAM" id="SSF52172">
    <property type="entry name" value="CheY-like"/>
    <property type="match status" value="1"/>
</dbReference>
<evidence type="ECO:0000256" key="2">
    <source>
        <dbReference type="ARBA" id="ARBA00004651"/>
    </source>
</evidence>
<keyword evidence="22" id="KW-1185">Reference proteome</keyword>
<evidence type="ECO:0000256" key="1">
    <source>
        <dbReference type="ARBA" id="ARBA00000085"/>
    </source>
</evidence>
<feature type="domain" description="PAC" evidence="19">
    <location>
        <begin position="534"/>
        <end position="586"/>
    </location>
</feature>
<evidence type="ECO:0000259" key="20">
    <source>
        <dbReference type="PROSITE" id="PS50894"/>
    </source>
</evidence>
<dbReference type="InterPro" id="IPR036890">
    <property type="entry name" value="HATPase_C_sf"/>
</dbReference>
<evidence type="ECO:0000256" key="3">
    <source>
        <dbReference type="ARBA" id="ARBA00012438"/>
    </source>
</evidence>
<reference evidence="21" key="1">
    <citation type="submission" date="2023-06" db="EMBL/GenBank/DDBJ databases">
        <title>Cytophagales bacterium Strain LB-30, isolated from soil.</title>
        <authorList>
            <person name="Liu B."/>
        </authorList>
    </citation>
    <scope>NUCLEOTIDE SEQUENCE</scope>
    <source>
        <strain evidence="21">LB-30</strain>
    </source>
</reference>
<gene>
    <name evidence="21" type="ORF">QWY31_05320</name>
</gene>
<dbReference type="Gene3D" id="3.40.50.2300">
    <property type="match status" value="1"/>
</dbReference>
<dbReference type="SMART" id="SM00065">
    <property type="entry name" value="GAF"/>
    <property type="match status" value="1"/>
</dbReference>
<evidence type="ECO:0000256" key="10">
    <source>
        <dbReference type="ARBA" id="ARBA00022840"/>
    </source>
</evidence>
<feature type="domain" description="PAS" evidence="18">
    <location>
        <begin position="168"/>
        <end position="239"/>
    </location>
</feature>
<dbReference type="PRINTS" id="PR00344">
    <property type="entry name" value="BCTRLSENSOR"/>
</dbReference>
<dbReference type="Pfam" id="PF01627">
    <property type="entry name" value="Hpt"/>
    <property type="match status" value="1"/>
</dbReference>
<dbReference type="Gene3D" id="3.30.450.40">
    <property type="match status" value="1"/>
</dbReference>
<keyword evidence="6" id="KW-0808">Transferase</keyword>
<dbReference type="InterPro" id="IPR000014">
    <property type="entry name" value="PAS"/>
</dbReference>
<dbReference type="PROSITE" id="PS50113">
    <property type="entry name" value="PAC"/>
    <property type="match status" value="2"/>
</dbReference>
<dbReference type="Pfam" id="PF02518">
    <property type="entry name" value="HATPase_c"/>
    <property type="match status" value="1"/>
</dbReference>
<dbReference type="CDD" id="cd16922">
    <property type="entry name" value="HATPase_EvgS-ArcB-TorS-like"/>
    <property type="match status" value="1"/>
</dbReference>
<dbReference type="InterPro" id="IPR003661">
    <property type="entry name" value="HisK_dim/P_dom"/>
</dbReference>
<dbReference type="SMART" id="SM00387">
    <property type="entry name" value="HATPase_c"/>
    <property type="match status" value="1"/>
</dbReference>
<sequence length="1231" mass="139647">MEWKDKSKEELIEEILHLEETLRHALQKADDLSGRISQESENKFRNSLENTQLLALSIDLNGKITYCNKALCQITGYTPEELLGGSIFEKLVHPEERKQAQDRLHNFLSEGHFGASNDGRMLTKSGRVLQIKYTSYIMNKSGSLPTGLTLLAENITEKIKIALELARSNKQLTELFDQAHDLIQISDTRGRLIFANRTWKEKLGYDLSIPLPEIKIHDIIHPDFRKKTLSTFRKISRGEVVPTVETALQDQNGKPIYVTGNITRSFDPNGDLEIRAIFNDKSESIRAQKAQNLYNQISSLAIESKNLDELYTHIHNELKQVLEADNFFIALINEKGNQINFPYYIDEHYKGSNHVFSRKKSKGLTEFTIQKKKPIFLYEEDIIQLAINQKIIISGPLPKIWLGVPLKLEHRIVGVIAVQTYKYRTIFTERDLSLLDFISGQVALAIERKQNEEKINTQSARLKAIFENSSHLIWSVNRAHELSSFNQNFADLLEAHYGLNPANSTWKKLSSKKRLEYERFWSPLYEQGFAGQSQKLEAKFTAANGKENWYELFLNPVYLEDGSIDQVSGIAHNITDKKKSDLALKISEEKFRNIFESFQDIYFRCNLDGNLTMASPSIKELLGYDSEKVLKKNITNYYLYNSRTKRLIRQLIKEHAVRNFEASVVRKDGQLINCICNVRLIFNAKKKPIAMEGVARDITSLKKVNEELIRAKELAEKSLKVKEQFLANMSHEIRTPMNGIIGMIELLGATGMNGEQESYLQTIRKSSETLLNILNDILDLSKIEAGKMKLRKVSTHMPSVFEKLYTMFLQQSLSNSINFRFFVEDSVPNYLLVDETRLLQILSNLTSNAFKFTDSGGMVTIRLKSIPKEESFYKVEVTDTGIGISEENQRKLFNNFSQLDNSTTKSFAGTGLGLVISKQLSSLMGGQIGVESVPGEGSTFWFTFKAKEGNPLEAVRAEQSQSLGFSQVLEVYRPSILLVDDNAVNRQVAGKILEKTGCRVTYADSGANAIQQVQKGKFDIIFMDIQMPDMDGIAATKAIKALNLPELPPIIAMTAYSMREDEDKFLSEGLDDYIAKPVKAQTMVNIISKWMGIQDSGEKNTSGTPSEDWLILNTQTASDILKFTDHDTMWSLYQDYLSEVNSLISEISLGIQSGNPTQALNALHTLKGNSGTLGAEKLANQAQSMEAKLKIDKLDSVFEDQEILKEYFSEFKQHYRTLIENEVINEKSSYS</sequence>
<dbReference type="Pfam" id="PF13426">
    <property type="entry name" value="PAS_9"/>
    <property type="match status" value="3"/>
</dbReference>
<evidence type="ECO:0000256" key="7">
    <source>
        <dbReference type="ARBA" id="ARBA00022692"/>
    </source>
</evidence>
<dbReference type="InterPro" id="IPR035965">
    <property type="entry name" value="PAS-like_dom_sf"/>
</dbReference>
<dbReference type="InterPro" id="IPR000700">
    <property type="entry name" value="PAS-assoc_C"/>
</dbReference>
<keyword evidence="12" id="KW-0902">Two-component regulatory system</keyword>
<dbReference type="PROSITE" id="PS50110">
    <property type="entry name" value="RESPONSE_REGULATORY"/>
    <property type="match status" value="1"/>
</dbReference>
<dbReference type="InterPro" id="IPR011006">
    <property type="entry name" value="CheY-like_superfamily"/>
</dbReference>
<evidence type="ECO:0000259" key="16">
    <source>
        <dbReference type="PROSITE" id="PS50109"/>
    </source>
</evidence>